<name>A0A538T6A2_UNCEI</name>
<comment type="cofactor">
    <cofactor evidence="12">
        <name>Zn(2+)</name>
        <dbReference type="ChEBI" id="CHEBI:29105"/>
    </cofactor>
    <text evidence="12">Binds 1 zinc ion per subunit.</text>
</comment>
<evidence type="ECO:0000256" key="10">
    <source>
        <dbReference type="ARBA" id="ARBA00022917"/>
    </source>
</evidence>
<feature type="binding site" evidence="12">
    <location>
        <position position="209"/>
    </location>
    <ligand>
        <name>Zn(2+)</name>
        <dbReference type="ChEBI" id="CHEBI:29105"/>
    </ligand>
</feature>
<dbReference type="Pfam" id="PF01406">
    <property type="entry name" value="tRNA-synt_1e"/>
    <property type="match status" value="1"/>
</dbReference>
<protein>
    <recommendedName>
        <fullName evidence="12">Cysteine--tRNA ligase</fullName>
        <ecNumber evidence="12">6.1.1.16</ecNumber>
    </recommendedName>
    <alternativeName>
        <fullName evidence="12">Cysteinyl-tRNA synthetase</fullName>
        <shortName evidence="12">CysRS</shortName>
    </alternativeName>
</protein>
<dbReference type="SMART" id="SM00840">
    <property type="entry name" value="DALR_2"/>
    <property type="match status" value="1"/>
</dbReference>
<feature type="short sequence motif" description="'HIGH' region" evidence="12">
    <location>
        <begin position="31"/>
        <end position="41"/>
    </location>
</feature>
<dbReference type="Pfam" id="PF09190">
    <property type="entry name" value="DALR_2"/>
    <property type="match status" value="1"/>
</dbReference>
<proteinExistence type="inferred from homology"/>
<dbReference type="InterPro" id="IPR032678">
    <property type="entry name" value="tRNA-synt_1_cat_dom"/>
</dbReference>
<comment type="caution">
    <text evidence="14">The sequence shown here is derived from an EMBL/GenBank/DDBJ whole genome shotgun (WGS) entry which is preliminary data.</text>
</comment>
<dbReference type="GO" id="GO:0005524">
    <property type="term" value="F:ATP binding"/>
    <property type="evidence" value="ECO:0007669"/>
    <property type="project" value="UniProtKB-UniRule"/>
</dbReference>
<dbReference type="InterPro" id="IPR056411">
    <property type="entry name" value="CysS_C"/>
</dbReference>
<dbReference type="CDD" id="cd00672">
    <property type="entry name" value="CysRS_core"/>
    <property type="match status" value="1"/>
</dbReference>
<dbReference type="SUPFAM" id="SSF52374">
    <property type="entry name" value="Nucleotidylyl transferase"/>
    <property type="match status" value="1"/>
</dbReference>
<feature type="domain" description="Cysteinyl-tRNA synthetase class Ia DALR" evidence="13">
    <location>
        <begin position="351"/>
        <end position="415"/>
    </location>
</feature>
<keyword evidence="5 12" id="KW-0436">Ligase</keyword>
<feature type="binding site" evidence="12">
    <location>
        <position position="269"/>
    </location>
    <ligand>
        <name>ATP</name>
        <dbReference type="ChEBI" id="CHEBI:30616"/>
    </ligand>
</feature>
<evidence type="ECO:0000256" key="4">
    <source>
        <dbReference type="ARBA" id="ARBA00022490"/>
    </source>
</evidence>
<accession>A0A538T6A2</accession>
<evidence type="ECO:0000256" key="8">
    <source>
        <dbReference type="ARBA" id="ARBA00022833"/>
    </source>
</evidence>
<dbReference type="InterPro" id="IPR014729">
    <property type="entry name" value="Rossmann-like_a/b/a_fold"/>
</dbReference>
<dbReference type="InterPro" id="IPR015803">
    <property type="entry name" value="Cys-tRNA-ligase"/>
</dbReference>
<keyword evidence="7 12" id="KW-0547">Nucleotide-binding</keyword>
<dbReference type="PANTHER" id="PTHR10890">
    <property type="entry name" value="CYSTEINYL-TRNA SYNTHETASE"/>
    <property type="match status" value="1"/>
</dbReference>
<evidence type="ECO:0000256" key="9">
    <source>
        <dbReference type="ARBA" id="ARBA00022840"/>
    </source>
</evidence>
<dbReference type="GO" id="GO:0004817">
    <property type="term" value="F:cysteine-tRNA ligase activity"/>
    <property type="evidence" value="ECO:0007669"/>
    <property type="project" value="UniProtKB-UniRule"/>
</dbReference>
<dbReference type="SUPFAM" id="SSF47323">
    <property type="entry name" value="Anticodon-binding domain of a subclass of class I aminoacyl-tRNA synthetases"/>
    <property type="match status" value="1"/>
</dbReference>
<sequence length="463" mass="51407">MPLRIYDTLAREKREFVPVTPGRVGMYVCGMTVQDKPHVGHIRASLSGEVMRRYLEHIGYEVSYVYNFTDVDDKIIERANTEGVEYGAVSERNIEAYLRFAALHNIKPATHYPRATRHIGEILALIGRLIEKGYAYAAGGDVYYEVRKKSDYGKLSGRDVDEMRSGARVEIGEHKRDPLDFTLWKGAKPGEPAWESPWGPGRPGWHIECSAMSMKYLGEHFDIHGGGQDLIFPHHENEIAQSEAATGKPFANFWTENGMVNLSGEKMSKSTGRLFFIEDIAAAADPEVVRFYLLSTHYRSPIDFSHERLAEAGVAYQRLRTPLERAGAWSRPDGPPPGGELGQAASEAGRLFQDAMDDDFNTAKALGHLFDLARDVNRGLDDGLGEEARAAARSLLGLGQVLGLFWRAPAGESWGAEILTLVEQREAARRARDWKLADAIRADLGGRGVLVEDSPEGPKLKRG</sequence>
<evidence type="ECO:0000313" key="14">
    <source>
        <dbReference type="EMBL" id="TMQ59151.1"/>
    </source>
</evidence>
<dbReference type="FunFam" id="3.40.50.620:FF:000009">
    <property type="entry name" value="Cysteine--tRNA ligase"/>
    <property type="match status" value="1"/>
</dbReference>
<evidence type="ECO:0000259" key="13">
    <source>
        <dbReference type="SMART" id="SM00840"/>
    </source>
</evidence>
<keyword evidence="6 12" id="KW-0479">Metal-binding</keyword>
<keyword evidence="11 12" id="KW-0030">Aminoacyl-tRNA synthetase</keyword>
<keyword evidence="9 12" id="KW-0067">ATP-binding</keyword>
<feature type="short sequence motif" description="'KMSKS' region" evidence="12">
    <location>
        <begin position="266"/>
        <end position="270"/>
    </location>
</feature>
<dbReference type="InterPro" id="IPR024909">
    <property type="entry name" value="Cys-tRNA/MSH_ligase"/>
</dbReference>
<evidence type="ECO:0000256" key="7">
    <source>
        <dbReference type="ARBA" id="ARBA00022741"/>
    </source>
</evidence>
<evidence type="ECO:0000256" key="12">
    <source>
        <dbReference type="HAMAP-Rule" id="MF_00041"/>
    </source>
</evidence>
<dbReference type="EMBL" id="VBOS01000056">
    <property type="protein sequence ID" value="TMQ59151.1"/>
    <property type="molecule type" value="Genomic_DNA"/>
</dbReference>
<evidence type="ECO:0000256" key="5">
    <source>
        <dbReference type="ARBA" id="ARBA00022598"/>
    </source>
</evidence>
<dbReference type="GO" id="GO:0008270">
    <property type="term" value="F:zinc ion binding"/>
    <property type="evidence" value="ECO:0007669"/>
    <property type="project" value="UniProtKB-UniRule"/>
</dbReference>
<evidence type="ECO:0000256" key="11">
    <source>
        <dbReference type="ARBA" id="ARBA00023146"/>
    </source>
</evidence>
<comment type="similarity">
    <text evidence="2 12">Belongs to the class-I aminoacyl-tRNA synthetase family.</text>
</comment>
<dbReference type="HAMAP" id="MF_00041">
    <property type="entry name" value="Cys_tRNA_synth"/>
    <property type="match status" value="1"/>
</dbReference>
<feature type="binding site" evidence="12">
    <location>
        <position position="238"/>
    </location>
    <ligand>
        <name>Zn(2+)</name>
        <dbReference type="ChEBI" id="CHEBI:29105"/>
    </ligand>
</feature>
<dbReference type="Gene3D" id="3.40.50.620">
    <property type="entry name" value="HUPs"/>
    <property type="match status" value="1"/>
</dbReference>
<dbReference type="GO" id="GO:0006423">
    <property type="term" value="P:cysteinyl-tRNA aminoacylation"/>
    <property type="evidence" value="ECO:0007669"/>
    <property type="project" value="UniProtKB-UniRule"/>
</dbReference>
<dbReference type="InterPro" id="IPR015273">
    <property type="entry name" value="Cys-tRNA-synt_Ia_DALR"/>
</dbReference>
<evidence type="ECO:0000256" key="6">
    <source>
        <dbReference type="ARBA" id="ARBA00022723"/>
    </source>
</evidence>
<evidence type="ECO:0000256" key="3">
    <source>
        <dbReference type="ARBA" id="ARBA00011245"/>
    </source>
</evidence>
<organism evidence="14 15">
    <name type="scientific">Eiseniibacteriota bacterium</name>
    <dbReference type="NCBI Taxonomy" id="2212470"/>
    <lineage>
        <taxon>Bacteria</taxon>
        <taxon>Candidatus Eiseniibacteriota</taxon>
    </lineage>
</organism>
<keyword evidence="4 12" id="KW-0963">Cytoplasm</keyword>
<keyword evidence="8 12" id="KW-0862">Zinc</keyword>
<feature type="binding site" evidence="12">
    <location>
        <position position="29"/>
    </location>
    <ligand>
        <name>Zn(2+)</name>
        <dbReference type="ChEBI" id="CHEBI:29105"/>
    </ligand>
</feature>
<dbReference type="InterPro" id="IPR009080">
    <property type="entry name" value="tRNAsynth_Ia_anticodon-bd"/>
</dbReference>
<keyword evidence="10 12" id="KW-0648">Protein biosynthesis</keyword>
<dbReference type="PRINTS" id="PR00983">
    <property type="entry name" value="TRNASYNTHCYS"/>
</dbReference>
<dbReference type="AlphaFoldDB" id="A0A538T6A2"/>
<comment type="catalytic activity">
    <reaction evidence="12">
        <text>tRNA(Cys) + L-cysteine + ATP = L-cysteinyl-tRNA(Cys) + AMP + diphosphate</text>
        <dbReference type="Rhea" id="RHEA:17773"/>
        <dbReference type="Rhea" id="RHEA-COMP:9661"/>
        <dbReference type="Rhea" id="RHEA-COMP:9679"/>
        <dbReference type="ChEBI" id="CHEBI:30616"/>
        <dbReference type="ChEBI" id="CHEBI:33019"/>
        <dbReference type="ChEBI" id="CHEBI:35235"/>
        <dbReference type="ChEBI" id="CHEBI:78442"/>
        <dbReference type="ChEBI" id="CHEBI:78517"/>
        <dbReference type="ChEBI" id="CHEBI:456215"/>
        <dbReference type="EC" id="6.1.1.16"/>
    </reaction>
</comment>
<dbReference type="GO" id="GO:0005829">
    <property type="term" value="C:cytosol"/>
    <property type="evidence" value="ECO:0007669"/>
    <property type="project" value="TreeGrafter"/>
</dbReference>
<comment type="subcellular location">
    <subcellularLocation>
        <location evidence="1 12">Cytoplasm</location>
    </subcellularLocation>
</comment>
<dbReference type="NCBIfam" id="TIGR00435">
    <property type="entry name" value="cysS"/>
    <property type="match status" value="1"/>
</dbReference>
<reference evidence="14 15" key="1">
    <citation type="journal article" date="2019" name="Nat. Microbiol.">
        <title>Mediterranean grassland soil C-N compound turnover is dependent on rainfall and depth, and is mediated by genomically divergent microorganisms.</title>
        <authorList>
            <person name="Diamond S."/>
            <person name="Andeer P.F."/>
            <person name="Li Z."/>
            <person name="Crits-Christoph A."/>
            <person name="Burstein D."/>
            <person name="Anantharaman K."/>
            <person name="Lane K.R."/>
            <person name="Thomas B.C."/>
            <person name="Pan C."/>
            <person name="Northen T.R."/>
            <person name="Banfield J.F."/>
        </authorList>
    </citation>
    <scope>NUCLEOTIDE SEQUENCE [LARGE SCALE GENOMIC DNA]</scope>
    <source>
        <strain evidence="14">WS_2</strain>
    </source>
</reference>
<dbReference type="Proteomes" id="UP000317716">
    <property type="component" value="Unassembled WGS sequence"/>
</dbReference>
<dbReference type="EC" id="6.1.1.16" evidence="12"/>
<dbReference type="Pfam" id="PF23493">
    <property type="entry name" value="CysS_C"/>
    <property type="match status" value="1"/>
</dbReference>
<dbReference type="PANTHER" id="PTHR10890:SF3">
    <property type="entry name" value="CYSTEINE--TRNA LIGASE, CYTOPLASMIC"/>
    <property type="match status" value="1"/>
</dbReference>
<evidence type="ECO:0000256" key="2">
    <source>
        <dbReference type="ARBA" id="ARBA00005594"/>
    </source>
</evidence>
<dbReference type="Gene3D" id="1.20.120.1910">
    <property type="entry name" value="Cysteine-tRNA ligase, C-terminal anti-codon recognition domain"/>
    <property type="match status" value="1"/>
</dbReference>
<evidence type="ECO:0000313" key="15">
    <source>
        <dbReference type="Proteomes" id="UP000317716"/>
    </source>
</evidence>
<gene>
    <name evidence="12" type="primary">cysS</name>
    <name evidence="14" type="ORF">E6K72_01860</name>
</gene>
<comment type="subunit">
    <text evidence="3 12">Monomer.</text>
</comment>
<feature type="binding site" evidence="12">
    <location>
        <position position="234"/>
    </location>
    <ligand>
        <name>Zn(2+)</name>
        <dbReference type="ChEBI" id="CHEBI:29105"/>
    </ligand>
</feature>
<evidence type="ECO:0000256" key="1">
    <source>
        <dbReference type="ARBA" id="ARBA00004496"/>
    </source>
</evidence>